<dbReference type="RefSeq" id="WP_015181378.1">
    <property type="nucleotide sequence ID" value="NC_019738.1"/>
</dbReference>
<dbReference type="OrthoDB" id="3723110at2"/>
<dbReference type="AlphaFoldDB" id="K9WAG4"/>
<name>K9WAG4_9CYAN</name>
<organism evidence="1 2">
    <name type="scientific">Allocoleopsis franciscana PCC 7113</name>
    <dbReference type="NCBI Taxonomy" id="1173027"/>
    <lineage>
        <taxon>Bacteria</taxon>
        <taxon>Bacillati</taxon>
        <taxon>Cyanobacteriota</taxon>
        <taxon>Cyanophyceae</taxon>
        <taxon>Coleofasciculales</taxon>
        <taxon>Coleofasciculaceae</taxon>
        <taxon>Allocoleopsis</taxon>
        <taxon>Allocoleopsis franciscana</taxon>
    </lineage>
</organism>
<sequence>MEDTNTRGSATATFERKVIQPRLIIQALAFTGILYFCIGQTPPDTTRPLFRPVETRTTFSTPVSHSVLQHVSQQSGLPTTALRIVQARPQTWQDNCLELADSRALCTKMTVPGWQIAVMSGQQRWIYRTNASGSVMKLESAISSPSS</sequence>
<dbReference type="STRING" id="1173027.Mic7113_1333"/>
<dbReference type="eggNOG" id="COG3266">
    <property type="taxonomic scope" value="Bacteria"/>
</dbReference>
<keyword evidence="2" id="KW-1185">Reference proteome</keyword>
<dbReference type="KEGG" id="mic:Mic7113_1333"/>
<protein>
    <submittedName>
        <fullName evidence="1">Uncharacterized protein</fullName>
    </submittedName>
</protein>
<proteinExistence type="predicted"/>
<dbReference type="HOGENOM" id="CLU_129719_0_0_3"/>
<evidence type="ECO:0000313" key="2">
    <source>
        <dbReference type="Proteomes" id="UP000010471"/>
    </source>
</evidence>
<dbReference type="Proteomes" id="UP000010471">
    <property type="component" value="Chromosome"/>
</dbReference>
<reference evidence="1 2" key="1">
    <citation type="submission" date="2012-06" db="EMBL/GenBank/DDBJ databases">
        <title>Finished chromosome of genome of Microcoleus sp. PCC 7113.</title>
        <authorList>
            <consortium name="US DOE Joint Genome Institute"/>
            <person name="Gugger M."/>
            <person name="Coursin T."/>
            <person name="Rippka R."/>
            <person name="Tandeau De Marsac N."/>
            <person name="Huntemann M."/>
            <person name="Wei C.-L."/>
            <person name="Han J."/>
            <person name="Detter J.C."/>
            <person name="Han C."/>
            <person name="Tapia R."/>
            <person name="Chen A."/>
            <person name="Kyrpides N."/>
            <person name="Mavromatis K."/>
            <person name="Markowitz V."/>
            <person name="Szeto E."/>
            <person name="Ivanova N."/>
            <person name="Pagani I."/>
            <person name="Pati A."/>
            <person name="Goodwin L."/>
            <person name="Nordberg H.P."/>
            <person name="Cantor M.N."/>
            <person name="Hua S.X."/>
            <person name="Woyke T."/>
            <person name="Kerfeld C.A."/>
        </authorList>
    </citation>
    <scope>NUCLEOTIDE SEQUENCE [LARGE SCALE GENOMIC DNA]</scope>
    <source>
        <strain evidence="1 2">PCC 7113</strain>
    </source>
</reference>
<dbReference type="EMBL" id="CP003630">
    <property type="protein sequence ID" value="AFZ17218.1"/>
    <property type="molecule type" value="Genomic_DNA"/>
</dbReference>
<gene>
    <name evidence="1" type="ORF">Mic7113_1333</name>
</gene>
<evidence type="ECO:0000313" key="1">
    <source>
        <dbReference type="EMBL" id="AFZ17218.1"/>
    </source>
</evidence>
<accession>K9WAG4</accession>